<gene>
    <name evidence="1" type="ORF">NITHO_4390007</name>
</gene>
<dbReference type="Proteomes" id="UP000004221">
    <property type="component" value="Unassembled WGS sequence"/>
</dbReference>
<keyword evidence="2" id="KW-1185">Reference proteome</keyword>
<proteinExistence type="predicted"/>
<sequence>MATLLETAEQVLSDVAKGIYECARYDLPGNDKP</sequence>
<evidence type="ECO:0000313" key="1">
    <source>
        <dbReference type="EMBL" id="CCF85047.1"/>
    </source>
</evidence>
<reference evidence="1 2" key="1">
    <citation type="journal article" date="2012" name="ISME J.">
        <title>Nitrification expanded: discovery, physiology and genomics of a nitrite-oxidizing bacterium from the phylum Chloroflexi.</title>
        <authorList>
            <person name="Sorokin D.Y."/>
            <person name="Lucker S."/>
            <person name="Vejmelkova D."/>
            <person name="Kostrikina N.A."/>
            <person name="Kleerebezem R."/>
            <person name="Rijpstra W.I."/>
            <person name="Damste J.S."/>
            <person name="Le Paslier D."/>
            <person name="Muyzer G."/>
            <person name="Wagner M."/>
            <person name="van Loosdrecht M.C."/>
            <person name="Daims H."/>
        </authorList>
    </citation>
    <scope>NUCLEOTIDE SEQUENCE [LARGE SCALE GENOMIC DNA]</scope>
    <source>
        <strain evidence="2">none</strain>
    </source>
</reference>
<dbReference type="EMBL" id="CAGS01000378">
    <property type="protein sequence ID" value="CCF85047.1"/>
    <property type="molecule type" value="Genomic_DNA"/>
</dbReference>
<protein>
    <submittedName>
        <fullName evidence="1">Transcriptional regulator, TrmB</fullName>
    </submittedName>
</protein>
<comment type="caution">
    <text evidence="1">The sequence shown here is derived from an EMBL/GenBank/DDBJ whole genome shotgun (WGS) entry which is preliminary data.</text>
</comment>
<dbReference type="AlphaFoldDB" id="I4EK35"/>
<accession>I4EK35</accession>
<name>I4EK35_9BACT</name>
<organism evidence="1 2">
    <name type="scientific">Nitrolancea hollandica Lb</name>
    <dbReference type="NCBI Taxonomy" id="1129897"/>
    <lineage>
        <taxon>Bacteria</taxon>
        <taxon>Pseudomonadati</taxon>
        <taxon>Thermomicrobiota</taxon>
        <taxon>Thermomicrobia</taxon>
        <taxon>Sphaerobacterales</taxon>
        <taxon>Sphaerobacterineae</taxon>
        <taxon>Sphaerobacteraceae</taxon>
        <taxon>Nitrolancea</taxon>
    </lineage>
</organism>
<evidence type="ECO:0000313" key="2">
    <source>
        <dbReference type="Proteomes" id="UP000004221"/>
    </source>
</evidence>